<gene>
    <name evidence="8" type="primary">yhjD_2</name>
    <name evidence="8" type="ORF">NCTC204_02309</name>
</gene>
<dbReference type="Proteomes" id="UP000255192">
    <property type="component" value="Unassembled WGS sequence"/>
</dbReference>
<dbReference type="GO" id="GO:0005886">
    <property type="term" value="C:plasma membrane"/>
    <property type="evidence" value="ECO:0007669"/>
    <property type="project" value="UniProtKB-SubCell"/>
</dbReference>
<dbReference type="PANTHER" id="PTHR30213">
    <property type="entry name" value="INNER MEMBRANE PROTEIN YHJD"/>
    <property type="match status" value="1"/>
</dbReference>
<proteinExistence type="predicted"/>
<sequence length="156" mass="17407">MTPENDDRRPPQEPDTQPEKSKSTLEALNDTAVGQKASQALKTVTGTAAKVQRNPVIAHLLRAAERFNDRLGNQFGAAITYFSFLSMIPILMVSFAAAGFVLAWHPTLLQDIFDKILQKRQRPNAGGNVEKHHQHRGATAHRRRSGRPAGRPLFRY</sequence>
<evidence type="ECO:0000256" key="7">
    <source>
        <dbReference type="SAM" id="Phobius"/>
    </source>
</evidence>
<dbReference type="PANTHER" id="PTHR30213:SF1">
    <property type="entry name" value="INNER MEMBRANE PROTEIN YHJD"/>
    <property type="match status" value="1"/>
</dbReference>
<dbReference type="AlphaFoldDB" id="A0A377ZZC6"/>
<feature type="region of interest" description="Disordered" evidence="6">
    <location>
        <begin position="1"/>
        <end position="22"/>
    </location>
</feature>
<keyword evidence="3 7" id="KW-0812">Transmembrane</keyword>
<dbReference type="EMBL" id="UGMD01000002">
    <property type="protein sequence ID" value="STU91308.1"/>
    <property type="molecule type" value="Genomic_DNA"/>
</dbReference>
<evidence type="ECO:0000256" key="4">
    <source>
        <dbReference type="ARBA" id="ARBA00022989"/>
    </source>
</evidence>
<evidence type="ECO:0000313" key="9">
    <source>
        <dbReference type="Proteomes" id="UP000255192"/>
    </source>
</evidence>
<keyword evidence="5 7" id="KW-0472">Membrane</keyword>
<dbReference type="InterPro" id="IPR017039">
    <property type="entry name" value="Virul_fac_BrkB"/>
</dbReference>
<evidence type="ECO:0000256" key="3">
    <source>
        <dbReference type="ARBA" id="ARBA00022692"/>
    </source>
</evidence>
<evidence type="ECO:0000256" key="1">
    <source>
        <dbReference type="ARBA" id="ARBA00004651"/>
    </source>
</evidence>
<protein>
    <submittedName>
        <fullName evidence="8">Inner membrane protein YhjD</fullName>
    </submittedName>
</protein>
<feature type="region of interest" description="Disordered" evidence="6">
    <location>
        <begin position="123"/>
        <end position="156"/>
    </location>
</feature>
<evidence type="ECO:0000256" key="6">
    <source>
        <dbReference type="SAM" id="MobiDB-lite"/>
    </source>
</evidence>
<feature type="compositionally biased region" description="Basic residues" evidence="6">
    <location>
        <begin position="132"/>
        <end position="146"/>
    </location>
</feature>
<keyword evidence="4 7" id="KW-1133">Transmembrane helix</keyword>
<organism evidence="8 9">
    <name type="scientific">Klebsiella pneumoniae</name>
    <dbReference type="NCBI Taxonomy" id="573"/>
    <lineage>
        <taxon>Bacteria</taxon>
        <taxon>Pseudomonadati</taxon>
        <taxon>Pseudomonadota</taxon>
        <taxon>Gammaproteobacteria</taxon>
        <taxon>Enterobacterales</taxon>
        <taxon>Enterobacteriaceae</taxon>
        <taxon>Klebsiella/Raoultella group</taxon>
        <taxon>Klebsiella</taxon>
        <taxon>Klebsiella pneumoniae complex</taxon>
    </lineage>
</organism>
<comment type="subcellular location">
    <subcellularLocation>
        <location evidence="1">Cell membrane</location>
        <topology evidence="1">Multi-pass membrane protein</topology>
    </subcellularLocation>
</comment>
<name>A0A377ZZC6_KLEPN</name>
<evidence type="ECO:0000313" key="8">
    <source>
        <dbReference type="EMBL" id="STU91308.1"/>
    </source>
</evidence>
<evidence type="ECO:0000256" key="5">
    <source>
        <dbReference type="ARBA" id="ARBA00023136"/>
    </source>
</evidence>
<keyword evidence="2" id="KW-1003">Cell membrane</keyword>
<accession>A0A377ZZC6</accession>
<reference evidence="8 9" key="1">
    <citation type="submission" date="2018-06" db="EMBL/GenBank/DDBJ databases">
        <authorList>
            <consortium name="Pathogen Informatics"/>
            <person name="Doyle S."/>
        </authorList>
    </citation>
    <scope>NUCLEOTIDE SEQUENCE [LARGE SCALE GENOMIC DNA]</scope>
    <source>
        <strain evidence="8 9">NCTC204</strain>
    </source>
</reference>
<feature type="transmembrane region" description="Helical" evidence="7">
    <location>
        <begin position="78"/>
        <end position="104"/>
    </location>
</feature>
<evidence type="ECO:0000256" key="2">
    <source>
        <dbReference type="ARBA" id="ARBA00022475"/>
    </source>
</evidence>